<dbReference type="InParanoid" id="A0A1Y2AW39"/>
<accession>A0A1Y2AW39</accession>
<dbReference type="AlphaFoldDB" id="A0A1Y2AW39"/>
<gene>
    <name evidence="3" type="ORF">BCR39DRAFT_589481</name>
</gene>
<dbReference type="InterPro" id="IPR029058">
    <property type="entry name" value="AB_hydrolase_fold"/>
</dbReference>
<dbReference type="Proteomes" id="UP000193986">
    <property type="component" value="Unassembled WGS sequence"/>
</dbReference>
<name>A0A1Y2AW39_9TREE</name>
<dbReference type="InterPro" id="IPR050309">
    <property type="entry name" value="Type-B_Carboxylest/Lipase"/>
</dbReference>
<evidence type="ECO:0000259" key="2">
    <source>
        <dbReference type="Pfam" id="PF00135"/>
    </source>
</evidence>
<reference evidence="3 4" key="1">
    <citation type="submission" date="2016-07" db="EMBL/GenBank/DDBJ databases">
        <title>Pervasive Adenine N6-methylation of Active Genes in Fungi.</title>
        <authorList>
            <consortium name="DOE Joint Genome Institute"/>
            <person name="Mondo S.J."/>
            <person name="Dannebaum R.O."/>
            <person name="Kuo R.C."/>
            <person name="Labutti K."/>
            <person name="Haridas S."/>
            <person name="Kuo A."/>
            <person name="Salamov A."/>
            <person name="Ahrendt S.R."/>
            <person name="Lipzen A."/>
            <person name="Sullivan W."/>
            <person name="Andreopoulos W.B."/>
            <person name="Clum A."/>
            <person name="Lindquist E."/>
            <person name="Daum C."/>
            <person name="Ramamoorthy G.K."/>
            <person name="Gryganskyi A."/>
            <person name="Culley D."/>
            <person name="Magnuson J.K."/>
            <person name="James T.Y."/>
            <person name="O'Malley M.A."/>
            <person name="Stajich J.E."/>
            <person name="Spatafora J.W."/>
            <person name="Visel A."/>
            <person name="Grigoriev I.V."/>
        </authorList>
    </citation>
    <scope>NUCLEOTIDE SEQUENCE [LARGE SCALE GENOMIC DNA]</scope>
    <source>
        <strain evidence="3 4">68-887.2</strain>
    </source>
</reference>
<comment type="caution">
    <text evidence="3">The sequence shown here is derived from an EMBL/GenBank/DDBJ whole genome shotgun (WGS) entry which is preliminary data.</text>
</comment>
<keyword evidence="4" id="KW-1185">Reference proteome</keyword>
<feature type="signal peptide" evidence="1">
    <location>
        <begin position="1"/>
        <end position="26"/>
    </location>
</feature>
<dbReference type="Gene3D" id="3.40.50.1820">
    <property type="entry name" value="alpha/beta hydrolase"/>
    <property type="match status" value="1"/>
</dbReference>
<evidence type="ECO:0000313" key="4">
    <source>
        <dbReference type="Proteomes" id="UP000193986"/>
    </source>
</evidence>
<dbReference type="PANTHER" id="PTHR11559">
    <property type="entry name" value="CARBOXYLESTERASE"/>
    <property type="match status" value="1"/>
</dbReference>
<proteinExistence type="predicted"/>
<feature type="domain" description="Carboxylesterase type B" evidence="2">
    <location>
        <begin position="30"/>
        <end position="485"/>
    </location>
</feature>
<feature type="chain" id="PRO_5013254395" evidence="1">
    <location>
        <begin position="27"/>
        <end position="533"/>
    </location>
</feature>
<evidence type="ECO:0000256" key="1">
    <source>
        <dbReference type="SAM" id="SignalP"/>
    </source>
</evidence>
<protein>
    <submittedName>
        <fullName evidence="3">Acetylcholinesterase</fullName>
    </submittedName>
</protein>
<keyword evidence="1" id="KW-0732">Signal</keyword>
<dbReference type="SUPFAM" id="SSF53474">
    <property type="entry name" value="alpha/beta-Hydrolases"/>
    <property type="match status" value="1"/>
</dbReference>
<dbReference type="InterPro" id="IPR002018">
    <property type="entry name" value="CarbesteraseB"/>
</dbReference>
<dbReference type="STRING" id="71784.A0A1Y2AW39"/>
<organism evidence="3 4">
    <name type="scientific">Naematelia encephala</name>
    <dbReference type="NCBI Taxonomy" id="71784"/>
    <lineage>
        <taxon>Eukaryota</taxon>
        <taxon>Fungi</taxon>
        <taxon>Dikarya</taxon>
        <taxon>Basidiomycota</taxon>
        <taxon>Agaricomycotina</taxon>
        <taxon>Tremellomycetes</taxon>
        <taxon>Tremellales</taxon>
        <taxon>Naemateliaceae</taxon>
        <taxon>Naematelia</taxon>
    </lineage>
</organism>
<evidence type="ECO:0000313" key="3">
    <source>
        <dbReference type="EMBL" id="ORY26752.1"/>
    </source>
</evidence>
<sequence length="533" mass="58973">MYWKLSLSRAALLYVLAAHAPTMAHAWSESPEIRTSQGIVRGYIEESTGHHVFLGVPYADTTAGKNRWAPPQPAPWRNEVFDATQFSPTCPQWPVDSYMTSGIGEDCLSLNIWAPVESKGKHLPVLVYNYGGAMVSGSNSNPIYNGSAFATSGFVYVALNHRSGMFGFPHGRTFNGTSQNFGILDVFAALHWVQENIHAFGGSPEEITFMGQSSGGVMVDHYLWNHPETKIKATIIHSADTFSGPGYAPEGVGFDVLSGEVGCPTDDDQAQLDCLRNKTVTDLMTDNWKAKYQPWFVPVIDGHTRYQDYPARFKAGKYPTHVPVLTGNVDHEETLFGLEVYPASETTPFSHWINTFDADAAHVPDNELLAHYPDSDFTSTALQSGQLYADLRFYCAIDYMVNLRADLGNHYRFRWMGNWTAFEGNVLLGAAHGSELPFIFQQYNATLATGVQPKLAKQMHEMWVNFAKKPQNGPGWPATTKHGGIMALLGQNDAPLDVTLTNASEYNSICQNFLNAYQPAYPVLIDPRSEGAY</sequence>
<dbReference type="OrthoDB" id="408631at2759"/>
<dbReference type="EMBL" id="MCFC01000044">
    <property type="protein sequence ID" value="ORY26752.1"/>
    <property type="molecule type" value="Genomic_DNA"/>
</dbReference>
<dbReference type="Pfam" id="PF00135">
    <property type="entry name" value="COesterase"/>
    <property type="match status" value="1"/>
</dbReference>